<gene>
    <name evidence="2" type="ORF">EXE25_10875</name>
</gene>
<dbReference type="AlphaFoldDB" id="A0A4V2DPD8"/>
<organism evidence="2 3">
    <name type="scientific">Acinetobacter bouvetii</name>
    <dbReference type="NCBI Taxonomy" id="202951"/>
    <lineage>
        <taxon>Bacteria</taxon>
        <taxon>Pseudomonadati</taxon>
        <taxon>Pseudomonadota</taxon>
        <taxon>Gammaproteobacteria</taxon>
        <taxon>Moraxellales</taxon>
        <taxon>Moraxellaceae</taxon>
        <taxon>Acinetobacter</taxon>
    </lineage>
</organism>
<protein>
    <submittedName>
        <fullName evidence="2">Glycosyltransferase family 25 protein</fullName>
    </submittedName>
</protein>
<sequence>MKVFIISIEQADSIRLNQFLQQPFFQSLTQQYKKIGIKGTELSAKFYFEKAVKGREQALTPGELGCTLSHLQALKEFLESDDSYAFILEDDAILPEDLTIDMLQQEFSRIKLPPKTLLSLGGIQMKESRKVRGKFVQDQLLGKKVLEVIPDFYHRVNYAMAYIVDREMATLLLAYHQPLRRADDWSYLFDFDHQVHLMMTYLVDHPVIQKGESNQRLSAIEAERVDNRPLLKSKYGTGLRKNFSKLFSNLYFN</sequence>
<dbReference type="Pfam" id="PF01755">
    <property type="entry name" value="Glyco_transf_25"/>
    <property type="match status" value="1"/>
</dbReference>
<keyword evidence="2" id="KW-0808">Transferase</keyword>
<dbReference type="RefSeq" id="WP_130146261.1">
    <property type="nucleotide sequence ID" value="NZ_SGSU01000011.1"/>
</dbReference>
<dbReference type="EMBL" id="SGSU01000011">
    <property type="protein sequence ID" value="RZG66356.1"/>
    <property type="molecule type" value="Genomic_DNA"/>
</dbReference>
<comment type="caution">
    <text evidence="2">The sequence shown here is derived from an EMBL/GenBank/DDBJ whole genome shotgun (WGS) entry which is preliminary data.</text>
</comment>
<evidence type="ECO:0000259" key="1">
    <source>
        <dbReference type="Pfam" id="PF01755"/>
    </source>
</evidence>
<dbReference type="Proteomes" id="UP000293483">
    <property type="component" value="Unassembled WGS sequence"/>
</dbReference>
<feature type="domain" description="Glycosyl transferase family 25" evidence="1">
    <location>
        <begin position="2"/>
        <end position="184"/>
    </location>
</feature>
<evidence type="ECO:0000313" key="2">
    <source>
        <dbReference type="EMBL" id="RZG66356.1"/>
    </source>
</evidence>
<dbReference type="GO" id="GO:0016740">
    <property type="term" value="F:transferase activity"/>
    <property type="evidence" value="ECO:0007669"/>
    <property type="project" value="UniProtKB-KW"/>
</dbReference>
<dbReference type="CDD" id="cd06532">
    <property type="entry name" value="Glyco_transf_25"/>
    <property type="match status" value="1"/>
</dbReference>
<reference evidence="2 3" key="1">
    <citation type="submission" date="2019-02" db="EMBL/GenBank/DDBJ databases">
        <title>The Batch Genome Submission of Acinetobacter spp. strains.</title>
        <authorList>
            <person name="Qin J."/>
            <person name="Hu Y."/>
            <person name="Ye H."/>
            <person name="Wei L."/>
            <person name="Feng Y."/>
            <person name="Zong Z."/>
        </authorList>
    </citation>
    <scope>NUCLEOTIDE SEQUENCE [LARGE SCALE GENOMIC DNA]</scope>
    <source>
        <strain evidence="2 3">WCHABo060081</strain>
    </source>
</reference>
<evidence type="ECO:0000313" key="3">
    <source>
        <dbReference type="Proteomes" id="UP000293483"/>
    </source>
</evidence>
<dbReference type="InterPro" id="IPR002654">
    <property type="entry name" value="Glyco_trans_25"/>
</dbReference>
<name>A0A4V2DPD8_9GAMM</name>
<accession>A0A4V2DPD8</accession>
<proteinExistence type="predicted"/>